<dbReference type="Pfam" id="PF00149">
    <property type="entry name" value="Metallophos"/>
    <property type="match status" value="1"/>
</dbReference>
<dbReference type="PANTHER" id="PTHR42850:SF4">
    <property type="entry name" value="ZINC-DEPENDENT ENDOPOLYPHOSPHATASE"/>
    <property type="match status" value="1"/>
</dbReference>
<gene>
    <name evidence="2" type="ORF">Ga0061067_10893</name>
</gene>
<dbReference type="GO" id="GO:0016791">
    <property type="term" value="F:phosphatase activity"/>
    <property type="evidence" value="ECO:0007669"/>
    <property type="project" value="TreeGrafter"/>
</dbReference>
<dbReference type="Proteomes" id="UP000183900">
    <property type="component" value="Unassembled WGS sequence"/>
</dbReference>
<dbReference type="InterPro" id="IPR004843">
    <property type="entry name" value="Calcineurin-like_PHP"/>
</dbReference>
<dbReference type="GO" id="GO:0008803">
    <property type="term" value="F:bis(5'-nucleosyl)-tetraphosphatase (symmetrical) activity"/>
    <property type="evidence" value="ECO:0007669"/>
    <property type="project" value="TreeGrafter"/>
</dbReference>
<sequence>MRRLLTAFGGLFSGRARETGGVNPRVILREDRPQVLYAVGDIHGCLDLYEELEAMILEDAAQFSGPADLILLGDLVDRGPSTAQMLDRMLAPPRGGMRRTILAGNHEMMMLGFLEDPKANMAWLAHGGKEALFSYGMSAEEIDNLRRNPRTAAMLLRSYIPEEHVQLLDSLPAAYAMPGIIFAHAGIRPNVPLALQDDLDLAWIRQDFLSSTADHGAIVVHGHTVVQAPEVHSNRIAIDTGAYATGVLTALRVTYDGHISFLQASAGRKGAAQV</sequence>
<feature type="domain" description="Calcineurin-like phosphoesterase" evidence="1">
    <location>
        <begin position="37"/>
        <end position="226"/>
    </location>
</feature>
<dbReference type="AlphaFoldDB" id="A0A0K6I3T8"/>
<evidence type="ECO:0000313" key="3">
    <source>
        <dbReference type="Proteomes" id="UP000183900"/>
    </source>
</evidence>
<dbReference type="Gene3D" id="3.60.21.10">
    <property type="match status" value="1"/>
</dbReference>
<reference evidence="3" key="1">
    <citation type="submission" date="2015-08" db="EMBL/GenBank/DDBJ databases">
        <authorList>
            <person name="Varghese N."/>
        </authorList>
    </citation>
    <scope>NUCLEOTIDE SEQUENCE [LARGE SCALE GENOMIC DNA]</scope>
    <source>
        <strain evidence="3">DSM 23407</strain>
    </source>
</reference>
<dbReference type="EMBL" id="CYHE01000008">
    <property type="protein sequence ID" value="CUA97800.1"/>
    <property type="molecule type" value="Genomic_DNA"/>
</dbReference>
<dbReference type="RefSeq" id="WP_055456128.1">
    <property type="nucleotide sequence ID" value="NZ_CYHE01000008.1"/>
</dbReference>
<dbReference type="SUPFAM" id="SSF56300">
    <property type="entry name" value="Metallo-dependent phosphatases"/>
    <property type="match status" value="1"/>
</dbReference>
<dbReference type="GO" id="GO:0005737">
    <property type="term" value="C:cytoplasm"/>
    <property type="evidence" value="ECO:0007669"/>
    <property type="project" value="TreeGrafter"/>
</dbReference>
<proteinExistence type="predicted"/>
<evidence type="ECO:0000259" key="1">
    <source>
        <dbReference type="Pfam" id="PF00149"/>
    </source>
</evidence>
<dbReference type="InterPro" id="IPR029052">
    <property type="entry name" value="Metallo-depent_PP-like"/>
</dbReference>
<name>A0A0K6I3T8_9HYPH</name>
<evidence type="ECO:0000313" key="2">
    <source>
        <dbReference type="EMBL" id="CUA97800.1"/>
    </source>
</evidence>
<dbReference type="OrthoDB" id="9807890at2"/>
<organism evidence="2 3">
    <name type="scientific">Pannonibacter indicus</name>
    <dbReference type="NCBI Taxonomy" id="466044"/>
    <lineage>
        <taxon>Bacteria</taxon>
        <taxon>Pseudomonadati</taxon>
        <taxon>Pseudomonadota</taxon>
        <taxon>Alphaproteobacteria</taxon>
        <taxon>Hyphomicrobiales</taxon>
        <taxon>Stappiaceae</taxon>
        <taxon>Pannonibacter</taxon>
    </lineage>
</organism>
<dbReference type="GO" id="GO:0110154">
    <property type="term" value="P:RNA decapping"/>
    <property type="evidence" value="ECO:0007669"/>
    <property type="project" value="TreeGrafter"/>
</dbReference>
<keyword evidence="3" id="KW-1185">Reference proteome</keyword>
<accession>A0A0K6I3T8</accession>
<dbReference type="InterPro" id="IPR050126">
    <property type="entry name" value="Ap4A_hydrolase"/>
</dbReference>
<dbReference type="PANTHER" id="PTHR42850">
    <property type="entry name" value="METALLOPHOSPHOESTERASE"/>
    <property type="match status" value="1"/>
</dbReference>
<protein>
    <submittedName>
        <fullName evidence="2">Calcineurin-like phosphoesterase</fullName>
    </submittedName>
</protein>